<dbReference type="VEuPathDB" id="FungiDB:QG37_01960"/>
<protein>
    <submittedName>
        <fullName evidence="1">Uncharacterized protein</fullName>
    </submittedName>
</protein>
<evidence type="ECO:0000313" key="2">
    <source>
        <dbReference type="Proteomes" id="UP000037122"/>
    </source>
</evidence>
<dbReference type="AlphaFoldDB" id="A0A0L0P4Y9"/>
<gene>
    <name evidence="1" type="ORF">QG37_01960</name>
</gene>
<reference evidence="2" key="1">
    <citation type="journal article" date="2015" name="BMC Genomics">
        <title>Draft genome of a commonly misdiagnosed multidrug resistant pathogen Candida auris.</title>
        <authorList>
            <person name="Chatterjee S."/>
            <person name="Alampalli S.V."/>
            <person name="Nageshan R.K."/>
            <person name="Chettiar S.T."/>
            <person name="Joshi S."/>
            <person name="Tatu U.S."/>
        </authorList>
    </citation>
    <scope>NUCLEOTIDE SEQUENCE [LARGE SCALE GENOMIC DNA]</scope>
    <source>
        <strain evidence="2">6684</strain>
    </source>
</reference>
<comment type="caution">
    <text evidence="1">The sequence shown here is derived from an EMBL/GenBank/DDBJ whole genome shotgun (WGS) entry which is preliminary data.</text>
</comment>
<dbReference type="Proteomes" id="UP000037122">
    <property type="component" value="Unassembled WGS sequence"/>
</dbReference>
<organism evidence="1 2">
    <name type="scientific">Candidozyma auris</name>
    <name type="common">Yeast</name>
    <name type="synonym">Candida auris</name>
    <dbReference type="NCBI Taxonomy" id="498019"/>
    <lineage>
        <taxon>Eukaryota</taxon>
        <taxon>Fungi</taxon>
        <taxon>Dikarya</taxon>
        <taxon>Ascomycota</taxon>
        <taxon>Saccharomycotina</taxon>
        <taxon>Pichiomycetes</taxon>
        <taxon>Metschnikowiaceae</taxon>
        <taxon>Candidozyma</taxon>
    </lineage>
</organism>
<proteinExistence type="predicted"/>
<sequence>MNWDGLSSRYEFQNLYILHFFKMSFATVPANSVCADVQVEGIKKRRRCLSENVHFEKFEV</sequence>
<dbReference type="EMBL" id="LGST01000016">
    <property type="protein sequence ID" value="KNE01086.1"/>
    <property type="molecule type" value="Genomic_DNA"/>
</dbReference>
<accession>A0A0L0P4Y9</accession>
<evidence type="ECO:0000313" key="1">
    <source>
        <dbReference type="EMBL" id="KNE01086.1"/>
    </source>
</evidence>
<name>A0A0L0P4Y9_CANAR</name>